<proteinExistence type="predicted"/>
<dbReference type="EnsemblPlants" id="TuG1812G0200003996.01.T01">
    <property type="protein sequence ID" value="TuG1812G0200003996.01.T01.cds416109"/>
    <property type="gene ID" value="TuG1812G0200003996.01"/>
</dbReference>
<accession>A0A8R7PH97</accession>
<reference evidence="1" key="2">
    <citation type="submission" date="2018-03" db="EMBL/GenBank/DDBJ databases">
        <title>The Triticum urartu genome reveals the dynamic nature of wheat genome evolution.</title>
        <authorList>
            <person name="Ling H."/>
            <person name="Ma B."/>
            <person name="Shi X."/>
            <person name="Liu H."/>
            <person name="Dong L."/>
            <person name="Sun H."/>
            <person name="Cao Y."/>
            <person name="Gao Q."/>
            <person name="Zheng S."/>
            <person name="Li Y."/>
            <person name="Yu Y."/>
            <person name="Du H."/>
            <person name="Qi M."/>
            <person name="Li Y."/>
            <person name="Yu H."/>
            <person name="Cui Y."/>
            <person name="Wang N."/>
            <person name="Chen C."/>
            <person name="Wu H."/>
            <person name="Zhao Y."/>
            <person name="Zhang J."/>
            <person name="Li Y."/>
            <person name="Zhou W."/>
            <person name="Zhang B."/>
            <person name="Hu W."/>
            <person name="Eijk M."/>
            <person name="Tang J."/>
            <person name="Witsenboer H."/>
            <person name="Zhao S."/>
            <person name="Li Z."/>
            <person name="Zhang A."/>
            <person name="Wang D."/>
            <person name="Liang C."/>
        </authorList>
    </citation>
    <scope>NUCLEOTIDE SEQUENCE [LARGE SCALE GENOMIC DNA]</scope>
    <source>
        <strain evidence="1">cv. G1812</strain>
    </source>
</reference>
<reference evidence="2" key="1">
    <citation type="journal article" date="2013" name="Nature">
        <title>Draft genome of the wheat A-genome progenitor Triticum urartu.</title>
        <authorList>
            <person name="Ling H.Q."/>
            <person name="Zhao S."/>
            <person name="Liu D."/>
            <person name="Wang J."/>
            <person name="Sun H."/>
            <person name="Zhang C."/>
            <person name="Fan H."/>
            <person name="Li D."/>
            <person name="Dong L."/>
            <person name="Tao Y."/>
            <person name="Gao C."/>
            <person name="Wu H."/>
            <person name="Li Y."/>
            <person name="Cui Y."/>
            <person name="Guo X."/>
            <person name="Zheng S."/>
            <person name="Wang B."/>
            <person name="Yu K."/>
            <person name="Liang Q."/>
            <person name="Yang W."/>
            <person name="Lou X."/>
            <person name="Chen J."/>
            <person name="Feng M."/>
            <person name="Jian J."/>
            <person name="Zhang X."/>
            <person name="Luo G."/>
            <person name="Jiang Y."/>
            <person name="Liu J."/>
            <person name="Wang Z."/>
            <person name="Sha Y."/>
            <person name="Zhang B."/>
            <person name="Wu H."/>
            <person name="Tang D."/>
            <person name="Shen Q."/>
            <person name="Xue P."/>
            <person name="Zou S."/>
            <person name="Wang X."/>
            <person name="Liu X."/>
            <person name="Wang F."/>
            <person name="Yang Y."/>
            <person name="An X."/>
            <person name="Dong Z."/>
            <person name="Zhang K."/>
            <person name="Zhang X."/>
            <person name="Luo M.C."/>
            <person name="Dvorak J."/>
            <person name="Tong Y."/>
            <person name="Wang J."/>
            <person name="Yang H."/>
            <person name="Li Z."/>
            <person name="Wang D."/>
            <person name="Zhang A."/>
            <person name="Wang J."/>
        </authorList>
    </citation>
    <scope>NUCLEOTIDE SEQUENCE</scope>
    <source>
        <strain evidence="2">cv. G1812</strain>
    </source>
</reference>
<protein>
    <submittedName>
        <fullName evidence="1">Uncharacterized protein</fullName>
    </submittedName>
</protein>
<dbReference type="AlphaFoldDB" id="A0A8R7PH97"/>
<sequence>MICYIGEECCTAGLCNRKCFQKARELQHCTRLYLFDACPCPESSDIINPFALSFCFVMQ</sequence>
<dbReference type="Proteomes" id="UP000015106">
    <property type="component" value="Chromosome 2"/>
</dbReference>
<evidence type="ECO:0000313" key="1">
    <source>
        <dbReference type="EnsemblPlants" id="TuG1812G0200003996.01.T01.cds416109"/>
    </source>
</evidence>
<reference evidence="1" key="3">
    <citation type="submission" date="2022-06" db="UniProtKB">
        <authorList>
            <consortium name="EnsemblPlants"/>
        </authorList>
    </citation>
    <scope>IDENTIFICATION</scope>
</reference>
<organism evidence="1 2">
    <name type="scientific">Triticum urartu</name>
    <name type="common">Red wild einkorn</name>
    <name type="synonym">Crithodium urartu</name>
    <dbReference type="NCBI Taxonomy" id="4572"/>
    <lineage>
        <taxon>Eukaryota</taxon>
        <taxon>Viridiplantae</taxon>
        <taxon>Streptophyta</taxon>
        <taxon>Embryophyta</taxon>
        <taxon>Tracheophyta</taxon>
        <taxon>Spermatophyta</taxon>
        <taxon>Magnoliopsida</taxon>
        <taxon>Liliopsida</taxon>
        <taxon>Poales</taxon>
        <taxon>Poaceae</taxon>
        <taxon>BOP clade</taxon>
        <taxon>Pooideae</taxon>
        <taxon>Triticodae</taxon>
        <taxon>Triticeae</taxon>
        <taxon>Triticinae</taxon>
        <taxon>Triticum</taxon>
    </lineage>
</organism>
<name>A0A8R7PH97_TRIUA</name>
<evidence type="ECO:0000313" key="2">
    <source>
        <dbReference type="Proteomes" id="UP000015106"/>
    </source>
</evidence>
<dbReference type="Gramene" id="TuG1812G0200003996.01.T01">
    <property type="protein sequence ID" value="TuG1812G0200003996.01.T01.cds416109"/>
    <property type="gene ID" value="TuG1812G0200003996.01"/>
</dbReference>
<keyword evidence="2" id="KW-1185">Reference proteome</keyword>